<dbReference type="AlphaFoldDB" id="A0A365YVK6"/>
<evidence type="ECO:0000256" key="1">
    <source>
        <dbReference type="SAM" id="MobiDB-lite"/>
    </source>
</evidence>
<protein>
    <submittedName>
        <fullName evidence="2">Uncharacterized protein</fullName>
    </submittedName>
</protein>
<accession>A0A365YVK6</accession>
<keyword evidence="3" id="KW-1185">Reference proteome</keyword>
<sequence>MARTGQREQAMTAGDAGNFTSPHSRWPQHGDGCATGRIILPPQVMGFLPRGRLFPCAGASWLSCGRRASQ</sequence>
<evidence type="ECO:0000313" key="3">
    <source>
        <dbReference type="Proteomes" id="UP000252680"/>
    </source>
</evidence>
<gene>
    <name evidence="2" type="ORF">NJLHNGOC_09955</name>
</gene>
<dbReference type="EMBL" id="QEXL01000012">
    <property type="protein sequence ID" value="RBM06315.1"/>
    <property type="molecule type" value="Genomic_DNA"/>
</dbReference>
<feature type="region of interest" description="Disordered" evidence="1">
    <location>
        <begin position="1"/>
        <end position="30"/>
    </location>
</feature>
<name>A0A365YVK6_9PROT</name>
<dbReference type="Proteomes" id="UP000252680">
    <property type="component" value="Unassembled WGS sequence"/>
</dbReference>
<comment type="caution">
    <text evidence="2">The sequence shown here is derived from an EMBL/GenBank/DDBJ whole genome shotgun (WGS) entry which is preliminary data.</text>
</comment>
<evidence type="ECO:0000313" key="2">
    <source>
        <dbReference type="EMBL" id="RBM06315.1"/>
    </source>
</evidence>
<organism evidence="2 3">
    <name type="scientific">Novacetimonas cocois</name>
    <dbReference type="NCBI Taxonomy" id="1747507"/>
    <lineage>
        <taxon>Bacteria</taxon>
        <taxon>Pseudomonadati</taxon>
        <taxon>Pseudomonadota</taxon>
        <taxon>Alphaproteobacteria</taxon>
        <taxon>Acetobacterales</taxon>
        <taxon>Acetobacteraceae</taxon>
        <taxon>Novacetimonas</taxon>
    </lineage>
</organism>
<reference evidence="2 3" key="1">
    <citation type="submission" date="2018-05" db="EMBL/GenBank/DDBJ databases">
        <title>Komagataeibacter cocois sp. nov., for a novel cellulose- producing strain isolated from coconut milk.</title>
        <authorList>
            <person name="Liu L."/>
            <person name="Wang Y."/>
            <person name="Liu S."/>
            <person name="Bi J."/>
            <person name="Chen H."/>
            <person name="Deng J."/>
            <person name="Zhang C."/>
            <person name="Hu Q."/>
            <person name="Li C."/>
        </authorList>
    </citation>
    <scope>NUCLEOTIDE SEQUENCE [LARGE SCALE GENOMIC DNA]</scope>
    <source>
        <strain evidence="2 3">WE7</strain>
    </source>
</reference>
<proteinExistence type="predicted"/>